<gene>
    <name evidence="1" type="ORF">PENTCL1PPCAC_16308</name>
</gene>
<dbReference type="Proteomes" id="UP001432027">
    <property type="component" value="Unassembled WGS sequence"/>
</dbReference>
<protein>
    <recommendedName>
        <fullName evidence="3">G protein-coupled receptor</fullName>
    </recommendedName>
</protein>
<dbReference type="InterPro" id="IPR019422">
    <property type="entry name" value="7TM_GPCR_serpentine_rcpt_Srh"/>
</dbReference>
<name>A0AAV5TIQ2_9BILA</name>
<keyword evidence="2" id="KW-1185">Reference proteome</keyword>
<reference evidence="1" key="1">
    <citation type="submission" date="2023-10" db="EMBL/GenBank/DDBJ databases">
        <title>Genome assembly of Pristionchus species.</title>
        <authorList>
            <person name="Yoshida K."/>
            <person name="Sommer R.J."/>
        </authorList>
    </citation>
    <scope>NUCLEOTIDE SEQUENCE</scope>
    <source>
        <strain evidence="1">RS0144</strain>
    </source>
</reference>
<evidence type="ECO:0000313" key="1">
    <source>
        <dbReference type="EMBL" id="GMS94133.1"/>
    </source>
</evidence>
<proteinExistence type="predicted"/>
<dbReference type="AlphaFoldDB" id="A0AAV5TIQ2"/>
<evidence type="ECO:0008006" key="3">
    <source>
        <dbReference type="Google" id="ProtNLM"/>
    </source>
</evidence>
<dbReference type="Pfam" id="PF10318">
    <property type="entry name" value="7TM_GPCR_Srh"/>
    <property type="match status" value="1"/>
</dbReference>
<comment type="caution">
    <text evidence="1">The sequence shown here is derived from an EMBL/GenBank/DDBJ whole genome shotgun (WGS) entry which is preliminary data.</text>
</comment>
<evidence type="ECO:0000313" key="2">
    <source>
        <dbReference type="Proteomes" id="UP001432027"/>
    </source>
</evidence>
<accession>A0AAV5TIQ2</accession>
<dbReference type="EMBL" id="BTSX01000004">
    <property type="protein sequence ID" value="GMS94133.1"/>
    <property type="molecule type" value="Genomic_DNA"/>
</dbReference>
<feature type="non-terminal residue" evidence="1">
    <location>
        <position position="1"/>
    </location>
</feature>
<sequence length="72" mass="8493">LCFHTFYTLNRMNIISSKTMMYHRRMMKLLVIQTVIPVITICMPLSGAIAQYFLRLESPEFIILMIQIIGFH</sequence>
<organism evidence="1 2">
    <name type="scientific">Pristionchus entomophagus</name>
    <dbReference type="NCBI Taxonomy" id="358040"/>
    <lineage>
        <taxon>Eukaryota</taxon>
        <taxon>Metazoa</taxon>
        <taxon>Ecdysozoa</taxon>
        <taxon>Nematoda</taxon>
        <taxon>Chromadorea</taxon>
        <taxon>Rhabditida</taxon>
        <taxon>Rhabditina</taxon>
        <taxon>Diplogasteromorpha</taxon>
        <taxon>Diplogasteroidea</taxon>
        <taxon>Neodiplogasteridae</taxon>
        <taxon>Pristionchus</taxon>
    </lineage>
</organism>